<dbReference type="RefSeq" id="WP_186950528.1">
    <property type="nucleotide sequence ID" value="NZ_JACOPL010000036.1"/>
</dbReference>
<dbReference type="Proteomes" id="UP000606499">
    <property type="component" value="Unassembled WGS sequence"/>
</dbReference>
<gene>
    <name evidence="2" type="ORF">H8S45_15475</name>
</gene>
<keyword evidence="3" id="KW-1185">Reference proteome</keyword>
<dbReference type="InterPro" id="IPR057163">
    <property type="entry name" value="DUF7841"/>
</dbReference>
<organism evidence="2 3">
    <name type="scientific">Agathobaculum faecis</name>
    <dbReference type="NCBI Taxonomy" id="2763013"/>
    <lineage>
        <taxon>Bacteria</taxon>
        <taxon>Bacillati</taxon>
        <taxon>Bacillota</taxon>
        <taxon>Clostridia</taxon>
        <taxon>Eubacteriales</taxon>
        <taxon>Butyricicoccaceae</taxon>
        <taxon>Agathobaculum</taxon>
    </lineage>
</organism>
<comment type="caution">
    <text evidence="2">The sequence shown here is derived from an EMBL/GenBank/DDBJ whole genome shotgun (WGS) entry which is preliminary data.</text>
</comment>
<evidence type="ECO:0000313" key="3">
    <source>
        <dbReference type="Proteomes" id="UP000606499"/>
    </source>
</evidence>
<feature type="domain" description="DUF7841" evidence="1">
    <location>
        <begin position="132"/>
        <end position="240"/>
    </location>
</feature>
<dbReference type="AlphaFoldDB" id="A0A923RXC4"/>
<sequence>MTRTAKMMMLSGRGRRRIGVEYEDYPRDYVEDKFRDRRGREHYDDGRFAPRSEMMEPYDRGYRRYSDGRFAPRSEYDMQDRYGVQDRYIPPVYHYPMYREDYDMQPIGFRDRDYGSMHETPYVGDSLRGSSERMMGYASGHGSKKMDKETAERWVSKMKNADKSSGAHWSMEQTDYIMKQKGLHYDPVEFWVAMNATYSDICAASSKHGVDNIDFYTDIATAFWLKDEDAVENKESAYYEHVVKH</sequence>
<evidence type="ECO:0000313" key="2">
    <source>
        <dbReference type="EMBL" id="MBC5726839.1"/>
    </source>
</evidence>
<evidence type="ECO:0000259" key="1">
    <source>
        <dbReference type="Pfam" id="PF25223"/>
    </source>
</evidence>
<dbReference type="EMBL" id="JACOPL010000036">
    <property type="protein sequence ID" value="MBC5726839.1"/>
    <property type="molecule type" value="Genomic_DNA"/>
</dbReference>
<reference evidence="2" key="1">
    <citation type="submission" date="2020-08" db="EMBL/GenBank/DDBJ databases">
        <title>Genome public.</title>
        <authorList>
            <person name="Liu C."/>
            <person name="Sun Q."/>
        </authorList>
    </citation>
    <scope>NUCLEOTIDE SEQUENCE</scope>
    <source>
        <strain evidence="2">NSJ-28</strain>
    </source>
</reference>
<dbReference type="Pfam" id="PF25223">
    <property type="entry name" value="DUF7841"/>
    <property type="match status" value="1"/>
</dbReference>
<accession>A0A923RXC4</accession>
<proteinExistence type="predicted"/>
<name>A0A923RXC4_9FIRM</name>
<protein>
    <recommendedName>
        <fullName evidence="1">DUF7841 domain-containing protein</fullName>
    </recommendedName>
</protein>